<keyword evidence="10" id="KW-1185">Reference proteome</keyword>
<organism evidence="9 10">
    <name type="scientific">Hirschia litorea</name>
    <dbReference type="NCBI Taxonomy" id="1199156"/>
    <lineage>
        <taxon>Bacteria</taxon>
        <taxon>Pseudomonadati</taxon>
        <taxon>Pseudomonadota</taxon>
        <taxon>Alphaproteobacteria</taxon>
        <taxon>Hyphomonadales</taxon>
        <taxon>Hyphomonadaceae</taxon>
        <taxon>Hirschia</taxon>
    </lineage>
</organism>
<evidence type="ECO:0000256" key="1">
    <source>
        <dbReference type="ARBA" id="ARBA00001936"/>
    </source>
</evidence>
<dbReference type="Pfam" id="PF02746">
    <property type="entry name" value="MR_MLE_N"/>
    <property type="match status" value="1"/>
</dbReference>
<evidence type="ECO:0000259" key="8">
    <source>
        <dbReference type="SMART" id="SM00922"/>
    </source>
</evidence>
<evidence type="ECO:0000313" key="9">
    <source>
        <dbReference type="EMBL" id="MFC7291382.1"/>
    </source>
</evidence>
<dbReference type="Pfam" id="PF13378">
    <property type="entry name" value="MR_MLE_C"/>
    <property type="match status" value="1"/>
</dbReference>
<proteinExistence type="inferred from homology"/>
<dbReference type="PANTHER" id="PTHR48073">
    <property type="entry name" value="O-SUCCINYLBENZOATE SYNTHASE-RELATED"/>
    <property type="match status" value="1"/>
</dbReference>
<dbReference type="InterPro" id="IPR018110">
    <property type="entry name" value="Mandel_Rmase/mucon_lact_enz_CS"/>
</dbReference>
<dbReference type="PANTHER" id="PTHR48073:SF2">
    <property type="entry name" value="O-SUCCINYLBENZOATE SYNTHASE"/>
    <property type="match status" value="1"/>
</dbReference>
<dbReference type="NCBIfam" id="TIGR02534">
    <property type="entry name" value="mucon_cyclo"/>
    <property type="match status" value="1"/>
</dbReference>
<dbReference type="InterPro" id="IPR029017">
    <property type="entry name" value="Enolase-like_N"/>
</dbReference>
<evidence type="ECO:0000256" key="6">
    <source>
        <dbReference type="ARBA" id="ARBA00023211"/>
    </source>
</evidence>
<dbReference type="InterPro" id="IPR013342">
    <property type="entry name" value="Mandelate_racemase_C"/>
</dbReference>
<dbReference type="InterPro" id="IPR036849">
    <property type="entry name" value="Enolase-like_C_sf"/>
</dbReference>
<dbReference type="SFLD" id="SFLDS00001">
    <property type="entry name" value="Enolase"/>
    <property type="match status" value="1"/>
</dbReference>
<gene>
    <name evidence="9" type="ORF">ACFQS8_07130</name>
</gene>
<dbReference type="InterPro" id="IPR013341">
    <property type="entry name" value="Mandelate_racemase_N_dom"/>
</dbReference>
<dbReference type="SFLD" id="SFLDG00180">
    <property type="entry name" value="muconate_cycloisomerase"/>
    <property type="match status" value="1"/>
</dbReference>
<comment type="pathway">
    <text evidence="2">Aromatic compound metabolism.</text>
</comment>
<dbReference type="InterPro" id="IPR029065">
    <property type="entry name" value="Enolase_C-like"/>
</dbReference>
<sequence length="380" mass="41251">MTKYPTSKTRIVGMEVTILRIPTIRAHTLSMATMKDQRCVVIQIETEDGLVGLGEAATIGGLAYSDESPEGIKLTLEKYFKPIILGMDSARPGEVMYRIRSCVVGNFFAKMAVDTALLDITGKRSGLPVSELVGGRITNRLEVAWTLASGDTLQDISEGRRVLDDRRHRHFKLKIGKRSWQEDVEHAGRIVDAFKGEATIRVDLNQAWDLATAKRAVPALVEAGVTLVEQPLSVNDLEGSRILRETTHASIMADESLRGGSIAAKRITDAKAADVFALKIAQAGGLFACRSVAELGLANGMALYGGTMLEGPIATIASAHLFSTLPEFAWGTELFGPLLLAENPILQSLNYHEFGLEISEKPGLGVEINPDALQEFSEYD</sequence>
<evidence type="ECO:0000256" key="5">
    <source>
        <dbReference type="ARBA" id="ARBA00022797"/>
    </source>
</evidence>
<accession>A0ABW2IK65</accession>
<evidence type="ECO:0000256" key="4">
    <source>
        <dbReference type="ARBA" id="ARBA00022723"/>
    </source>
</evidence>
<feature type="domain" description="Mandelate racemase/muconate lactonizing enzyme C-terminal" evidence="8">
    <location>
        <begin position="153"/>
        <end position="250"/>
    </location>
</feature>
<comment type="similarity">
    <text evidence="3">Belongs to the mandelate racemase/muconate lactonizing enzyme family.</text>
</comment>
<keyword evidence="4" id="KW-0479">Metal-binding</keyword>
<evidence type="ECO:0000256" key="2">
    <source>
        <dbReference type="ARBA" id="ARBA00005211"/>
    </source>
</evidence>
<comment type="cofactor">
    <cofactor evidence="1">
        <name>Mn(2+)</name>
        <dbReference type="ChEBI" id="CHEBI:29035"/>
    </cofactor>
</comment>
<dbReference type="Proteomes" id="UP001596492">
    <property type="component" value="Unassembled WGS sequence"/>
</dbReference>
<dbReference type="InterPro" id="IPR013370">
    <property type="entry name" value="Chloromuconate_cycloisomerase"/>
</dbReference>
<keyword evidence="7" id="KW-0413">Isomerase</keyword>
<keyword evidence="5" id="KW-0058">Aromatic hydrocarbons catabolism</keyword>
<reference evidence="10" key="1">
    <citation type="journal article" date="2019" name="Int. J. Syst. Evol. Microbiol.">
        <title>The Global Catalogue of Microorganisms (GCM) 10K type strain sequencing project: providing services to taxonomists for standard genome sequencing and annotation.</title>
        <authorList>
            <consortium name="The Broad Institute Genomics Platform"/>
            <consortium name="The Broad Institute Genome Sequencing Center for Infectious Disease"/>
            <person name="Wu L."/>
            <person name="Ma J."/>
        </authorList>
    </citation>
    <scope>NUCLEOTIDE SEQUENCE [LARGE SCALE GENOMIC DNA]</scope>
    <source>
        <strain evidence="10">CCUG 51308</strain>
    </source>
</reference>
<dbReference type="Gene3D" id="3.20.20.120">
    <property type="entry name" value="Enolase-like C-terminal domain"/>
    <property type="match status" value="1"/>
</dbReference>
<dbReference type="RefSeq" id="WP_382166612.1">
    <property type="nucleotide sequence ID" value="NZ_JBHTBR010000003.1"/>
</dbReference>
<dbReference type="PROSITE" id="PS00909">
    <property type="entry name" value="MR_MLE_2"/>
    <property type="match status" value="1"/>
</dbReference>
<dbReference type="SFLD" id="SFLDG01258">
    <property type="entry name" value="(chloro)muconate_cycloisomeras"/>
    <property type="match status" value="1"/>
</dbReference>
<dbReference type="Gene3D" id="3.30.390.10">
    <property type="entry name" value="Enolase-like, N-terminal domain"/>
    <property type="match status" value="1"/>
</dbReference>
<dbReference type="SMART" id="SM00922">
    <property type="entry name" value="MR_MLE"/>
    <property type="match status" value="1"/>
</dbReference>
<evidence type="ECO:0000256" key="3">
    <source>
        <dbReference type="ARBA" id="ARBA00008031"/>
    </source>
</evidence>
<name>A0ABW2IK65_9PROT</name>
<comment type="caution">
    <text evidence="9">The sequence shown here is derived from an EMBL/GenBank/DDBJ whole genome shotgun (WGS) entry which is preliminary data.</text>
</comment>
<evidence type="ECO:0000256" key="7">
    <source>
        <dbReference type="ARBA" id="ARBA00023235"/>
    </source>
</evidence>
<dbReference type="EMBL" id="JBHTBR010000003">
    <property type="protein sequence ID" value="MFC7291382.1"/>
    <property type="molecule type" value="Genomic_DNA"/>
</dbReference>
<dbReference type="SUPFAM" id="SSF51604">
    <property type="entry name" value="Enolase C-terminal domain-like"/>
    <property type="match status" value="1"/>
</dbReference>
<keyword evidence="6" id="KW-0464">Manganese</keyword>
<protein>
    <submittedName>
        <fullName evidence="9">Muconate/chloromuconate family cycloisomerase</fullName>
    </submittedName>
</protein>
<evidence type="ECO:0000313" key="10">
    <source>
        <dbReference type="Proteomes" id="UP001596492"/>
    </source>
</evidence>
<dbReference type="SUPFAM" id="SSF54826">
    <property type="entry name" value="Enolase N-terminal domain-like"/>
    <property type="match status" value="1"/>
</dbReference>